<gene>
    <name evidence="4" type="ORF">ACFPIJ_38000</name>
</gene>
<dbReference type="RefSeq" id="WP_380122732.1">
    <property type="nucleotide sequence ID" value="NZ_JBHSIU010000054.1"/>
</dbReference>
<dbReference type="InterPro" id="IPR000683">
    <property type="entry name" value="Gfo/Idh/MocA-like_OxRdtase_N"/>
</dbReference>
<dbReference type="InterPro" id="IPR050463">
    <property type="entry name" value="Gfo/Idh/MocA_oxidrdct_glycsds"/>
</dbReference>
<organism evidence="4 5">
    <name type="scientific">Dactylosporangium cerinum</name>
    <dbReference type="NCBI Taxonomy" id="1434730"/>
    <lineage>
        <taxon>Bacteria</taxon>
        <taxon>Bacillati</taxon>
        <taxon>Actinomycetota</taxon>
        <taxon>Actinomycetes</taxon>
        <taxon>Micromonosporales</taxon>
        <taxon>Micromonosporaceae</taxon>
        <taxon>Dactylosporangium</taxon>
    </lineage>
</organism>
<comment type="caution">
    <text evidence="4">The sequence shown here is derived from an EMBL/GenBank/DDBJ whole genome shotgun (WGS) entry which is preliminary data.</text>
</comment>
<keyword evidence="1" id="KW-0560">Oxidoreductase</keyword>
<accession>A0ABV9W5G8</accession>
<dbReference type="SUPFAM" id="SSF55347">
    <property type="entry name" value="Glyceraldehyde-3-phosphate dehydrogenase-like, C-terminal domain"/>
    <property type="match status" value="1"/>
</dbReference>
<dbReference type="PANTHER" id="PTHR43818:SF11">
    <property type="entry name" value="BCDNA.GH03377"/>
    <property type="match status" value="1"/>
</dbReference>
<dbReference type="PANTHER" id="PTHR43818">
    <property type="entry name" value="BCDNA.GH03377"/>
    <property type="match status" value="1"/>
</dbReference>
<protein>
    <submittedName>
        <fullName evidence="4">Gfo/Idh/MocA family protein</fullName>
    </submittedName>
</protein>
<dbReference type="InterPro" id="IPR036291">
    <property type="entry name" value="NAD(P)-bd_dom_sf"/>
</dbReference>
<dbReference type="Gene3D" id="3.40.50.720">
    <property type="entry name" value="NAD(P)-binding Rossmann-like Domain"/>
    <property type="match status" value="1"/>
</dbReference>
<keyword evidence="5" id="KW-1185">Reference proteome</keyword>
<dbReference type="InterPro" id="IPR055170">
    <property type="entry name" value="GFO_IDH_MocA-like_dom"/>
</dbReference>
<dbReference type="Pfam" id="PF01408">
    <property type="entry name" value="GFO_IDH_MocA"/>
    <property type="match status" value="1"/>
</dbReference>
<dbReference type="Gene3D" id="3.30.360.10">
    <property type="entry name" value="Dihydrodipicolinate Reductase, domain 2"/>
    <property type="match status" value="1"/>
</dbReference>
<sequence length="367" mass="37529">MGDTLKVGVIGAGKISTAYATTFARLPGVAMTRVADLDTGRAAALAGQFEGVRPGTPEELLAADDVDLVLNLTVPQAHAAVALAAIASGKHVYGEKPLAAGTTEARGVLDAAARAGLVVGCAPDTVLGTGVQTARASVEAGDIGTPVAATAFMITPGHERWHPSPEFYYQPGGGPLLDMGPYYLTALVHLLGPVRRVTGVTATPRATREIGSGPNAGTVFPVEVATHVTGVLEHAGGAVTTLMMSFDVWAGQLPRIEVYGDSGSLSVPDPNNFDGPVRLYTAATQEWADVPERAGYRDAARGYGVADLALSLRDGTSPRASGELAFHVLDVMERLLEAATTGASLEVASTCAVPAPVPFSSLPAPGA</sequence>
<name>A0ABV9W5G8_9ACTN</name>
<reference evidence="5" key="1">
    <citation type="journal article" date="2019" name="Int. J. Syst. Evol. Microbiol.">
        <title>The Global Catalogue of Microorganisms (GCM) 10K type strain sequencing project: providing services to taxonomists for standard genome sequencing and annotation.</title>
        <authorList>
            <consortium name="The Broad Institute Genomics Platform"/>
            <consortium name="The Broad Institute Genome Sequencing Center for Infectious Disease"/>
            <person name="Wu L."/>
            <person name="Ma J."/>
        </authorList>
    </citation>
    <scope>NUCLEOTIDE SEQUENCE [LARGE SCALE GENOMIC DNA]</scope>
    <source>
        <strain evidence="5">CGMCC 4.7152</strain>
    </source>
</reference>
<dbReference type="EMBL" id="JBHSIU010000054">
    <property type="protein sequence ID" value="MFC5003604.1"/>
    <property type="molecule type" value="Genomic_DNA"/>
</dbReference>
<dbReference type="Proteomes" id="UP001595912">
    <property type="component" value="Unassembled WGS sequence"/>
</dbReference>
<evidence type="ECO:0000256" key="1">
    <source>
        <dbReference type="ARBA" id="ARBA00023002"/>
    </source>
</evidence>
<evidence type="ECO:0000313" key="4">
    <source>
        <dbReference type="EMBL" id="MFC5003604.1"/>
    </source>
</evidence>
<dbReference type="Pfam" id="PF22725">
    <property type="entry name" value="GFO_IDH_MocA_C3"/>
    <property type="match status" value="1"/>
</dbReference>
<evidence type="ECO:0000259" key="3">
    <source>
        <dbReference type="Pfam" id="PF22725"/>
    </source>
</evidence>
<evidence type="ECO:0000313" key="5">
    <source>
        <dbReference type="Proteomes" id="UP001595912"/>
    </source>
</evidence>
<dbReference type="SUPFAM" id="SSF51735">
    <property type="entry name" value="NAD(P)-binding Rossmann-fold domains"/>
    <property type="match status" value="1"/>
</dbReference>
<proteinExistence type="predicted"/>
<evidence type="ECO:0000259" key="2">
    <source>
        <dbReference type="Pfam" id="PF01408"/>
    </source>
</evidence>
<feature type="domain" description="GFO/IDH/MocA-like oxidoreductase" evidence="3">
    <location>
        <begin position="131"/>
        <end position="265"/>
    </location>
</feature>
<feature type="domain" description="Gfo/Idh/MocA-like oxidoreductase N-terminal" evidence="2">
    <location>
        <begin position="5"/>
        <end position="120"/>
    </location>
</feature>